<evidence type="ECO:0000256" key="2">
    <source>
        <dbReference type="ARBA" id="ARBA00022741"/>
    </source>
</evidence>
<feature type="domain" description="Mur ligase central" evidence="5">
    <location>
        <begin position="44"/>
        <end position="236"/>
    </location>
</feature>
<dbReference type="EMBL" id="PFLF01000054">
    <property type="protein sequence ID" value="PIY69072.1"/>
    <property type="molecule type" value="Genomic_DNA"/>
</dbReference>
<dbReference type="SUPFAM" id="SSF53244">
    <property type="entry name" value="MurD-like peptide ligases, peptide-binding domain"/>
    <property type="match status" value="1"/>
</dbReference>
<dbReference type="InterPro" id="IPR004101">
    <property type="entry name" value="Mur_ligase_C"/>
</dbReference>
<sequence length="429" mass="47891">MDIRLRSKAKMSYKPNPIKQLFHNTRRFLAMSWLAYMPVFQIAITGSQGKTNTTSTLFYILSALAPTVRTDIDLDTIYNVPITALKINPQTKYAIFELGVDHVNEMNKHLEIVTPKMVIVTGVSPVHADAEHLGSFQNVIHEKQKLVESLDSTGVAILNGDDENARGMASHTKAKVIYFGKNENNDIRATEIYLSTSGTQFFISYKKAEGESLSFMVELPLIGLHHVYNVTASFAIYLSLGFTDINRFKSILKNMMPLTGRMSMEKGPLDTLLLDDSLRANPASTVSGLQTLSEIDYKEGRKIAILAEMGELEHPEEEHKKIGELLNKLKVDFVILIGPLHKNTFQAAISGGFSQGNIFLSKNVIDAAEILKTYVKKNDLIYLKGSLLRKIRRIIMILEGVKVGCDIVVCPFYHLCPGCKFLETGYKPA</sequence>
<dbReference type="AlphaFoldDB" id="A0A2M7QE83"/>
<evidence type="ECO:0000313" key="6">
    <source>
        <dbReference type="EMBL" id="PIY69072.1"/>
    </source>
</evidence>
<evidence type="ECO:0008006" key="8">
    <source>
        <dbReference type="Google" id="ProtNLM"/>
    </source>
</evidence>
<organism evidence="6 7">
    <name type="scientific">Candidatus Roizmanbacteria bacterium CG_4_10_14_0_8_um_filter_39_9</name>
    <dbReference type="NCBI Taxonomy" id="1974829"/>
    <lineage>
        <taxon>Bacteria</taxon>
        <taxon>Candidatus Roizmaniibacteriota</taxon>
    </lineage>
</organism>
<dbReference type="Pfam" id="PF02875">
    <property type="entry name" value="Mur_ligase_C"/>
    <property type="match status" value="1"/>
</dbReference>
<name>A0A2M7QE83_9BACT</name>
<dbReference type="GO" id="GO:0005524">
    <property type="term" value="F:ATP binding"/>
    <property type="evidence" value="ECO:0007669"/>
    <property type="project" value="UniProtKB-KW"/>
</dbReference>
<dbReference type="Gene3D" id="3.90.190.20">
    <property type="entry name" value="Mur ligase, C-terminal domain"/>
    <property type="match status" value="1"/>
</dbReference>
<dbReference type="Pfam" id="PF08245">
    <property type="entry name" value="Mur_ligase_M"/>
    <property type="match status" value="1"/>
</dbReference>
<dbReference type="PANTHER" id="PTHR43024:SF1">
    <property type="entry name" value="UDP-N-ACETYLMURAMOYL-TRIPEPTIDE--D-ALANYL-D-ALANINE LIGASE"/>
    <property type="match status" value="1"/>
</dbReference>
<dbReference type="Gene3D" id="3.40.1190.10">
    <property type="entry name" value="Mur-like, catalytic domain"/>
    <property type="match status" value="1"/>
</dbReference>
<dbReference type="InterPro" id="IPR036615">
    <property type="entry name" value="Mur_ligase_C_dom_sf"/>
</dbReference>
<comment type="caution">
    <text evidence="6">The sequence shown here is derived from an EMBL/GenBank/DDBJ whole genome shotgun (WGS) entry which is preliminary data.</text>
</comment>
<evidence type="ECO:0000256" key="1">
    <source>
        <dbReference type="ARBA" id="ARBA00022598"/>
    </source>
</evidence>
<dbReference type="Proteomes" id="UP000230108">
    <property type="component" value="Unassembled WGS sequence"/>
</dbReference>
<reference evidence="7" key="1">
    <citation type="submission" date="2017-09" db="EMBL/GenBank/DDBJ databases">
        <title>Depth-based differentiation of microbial function through sediment-hosted aquifers and enrichment of novel symbionts in the deep terrestrial subsurface.</title>
        <authorList>
            <person name="Probst A.J."/>
            <person name="Ladd B."/>
            <person name="Jarett J.K."/>
            <person name="Geller-Mcgrath D.E."/>
            <person name="Sieber C.M.K."/>
            <person name="Emerson J.B."/>
            <person name="Anantharaman K."/>
            <person name="Thomas B.C."/>
            <person name="Malmstrom R."/>
            <person name="Stieglmeier M."/>
            <person name="Klingl A."/>
            <person name="Woyke T."/>
            <person name="Ryan C.M."/>
            <person name="Banfield J.F."/>
        </authorList>
    </citation>
    <scope>NUCLEOTIDE SEQUENCE [LARGE SCALE GENOMIC DNA]</scope>
</reference>
<dbReference type="GO" id="GO:0016881">
    <property type="term" value="F:acid-amino acid ligase activity"/>
    <property type="evidence" value="ECO:0007669"/>
    <property type="project" value="InterPro"/>
</dbReference>
<keyword evidence="1" id="KW-0436">Ligase</keyword>
<evidence type="ECO:0000259" key="5">
    <source>
        <dbReference type="Pfam" id="PF08245"/>
    </source>
</evidence>
<evidence type="ECO:0000259" key="4">
    <source>
        <dbReference type="Pfam" id="PF02875"/>
    </source>
</evidence>
<proteinExistence type="predicted"/>
<dbReference type="InterPro" id="IPR013221">
    <property type="entry name" value="Mur_ligase_cen"/>
</dbReference>
<dbReference type="PANTHER" id="PTHR43024">
    <property type="entry name" value="UDP-N-ACETYLMURAMOYL-TRIPEPTIDE--D-ALANYL-D-ALANINE LIGASE"/>
    <property type="match status" value="1"/>
</dbReference>
<dbReference type="InterPro" id="IPR051046">
    <property type="entry name" value="MurCDEF_CellWall_CoF430Synth"/>
</dbReference>
<dbReference type="InterPro" id="IPR036565">
    <property type="entry name" value="Mur-like_cat_sf"/>
</dbReference>
<accession>A0A2M7QE83</accession>
<keyword evidence="2" id="KW-0547">Nucleotide-binding</keyword>
<keyword evidence="3" id="KW-0067">ATP-binding</keyword>
<evidence type="ECO:0000256" key="3">
    <source>
        <dbReference type="ARBA" id="ARBA00022840"/>
    </source>
</evidence>
<protein>
    <recommendedName>
        <fullName evidence="8">Mur ligase central domain-containing protein</fullName>
    </recommendedName>
</protein>
<gene>
    <name evidence="6" type="ORF">COY90_02585</name>
</gene>
<evidence type="ECO:0000313" key="7">
    <source>
        <dbReference type="Proteomes" id="UP000230108"/>
    </source>
</evidence>
<feature type="domain" description="Mur ligase C-terminal" evidence="4">
    <location>
        <begin position="260"/>
        <end position="386"/>
    </location>
</feature>
<dbReference type="SUPFAM" id="SSF53623">
    <property type="entry name" value="MurD-like peptide ligases, catalytic domain"/>
    <property type="match status" value="1"/>
</dbReference>